<dbReference type="InterPro" id="IPR053233">
    <property type="entry name" value="ABRA-related"/>
</dbReference>
<dbReference type="SMART" id="SM00456">
    <property type="entry name" value="WW"/>
    <property type="match status" value="2"/>
</dbReference>
<name>A0A1Q9DZK6_SYMMI</name>
<feature type="region of interest" description="Disordered" evidence="1">
    <location>
        <begin position="267"/>
        <end position="296"/>
    </location>
</feature>
<dbReference type="PANTHER" id="PTHR21715">
    <property type="entry name" value="RH04127P"/>
    <property type="match status" value="1"/>
</dbReference>
<organism evidence="2 3">
    <name type="scientific">Symbiodinium microadriaticum</name>
    <name type="common">Dinoflagellate</name>
    <name type="synonym">Zooxanthella microadriatica</name>
    <dbReference type="NCBI Taxonomy" id="2951"/>
    <lineage>
        <taxon>Eukaryota</taxon>
        <taxon>Sar</taxon>
        <taxon>Alveolata</taxon>
        <taxon>Dinophyceae</taxon>
        <taxon>Suessiales</taxon>
        <taxon>Symbiodiniaceae</taxon>
        <taxon>Symbiodinium</taxon>
    </lineage>
</organism>
<dbReference type="InterPro" id="IPR001202">
    <property type="entry name" value="WW_dom"/>
</dbReference>
<accession>A0A1Q9DZK6</accession>
<protein>
    <submittedName>
        <fullName evidence="2">Centrosomal protein of 164 kDa</fullName>
    </submittedName>
</protein>
<proteinExistence type="predicted"/>
<sequence length="919" mass="100118">MLDAALTPGNYSSNAFHGNAADLCVRYVTTVRQDHSGPEGDCSLVSNLFSNDHVHGAFPFCFQAWSEAVLSSNKHSTGPCLVLGMTEGGLGDLGFSSESEGVDIAAQTSEASEADFKEYAKSLGVELEKDVDLVWVAREAFEAPLPASWSEHLDQERRIYFFNQVTQQSSWNHPMDEVFRDLIHLIKSVRRLDPPEASVVEAVQTHLQSCHDRASAALEGWSGPYAAEDGEYFYHAEQGASTWHNPVEEWQTELSVRQQVLHRCLLHESPPSKAANGIARGGRGTSRDTSPPALPLHLARPMAEGATPPSPSSARSFATCISARSTSITPRSRRPSLCASEAPSRNNSKQRAEMPARPEKGPENSGKEGEGAGGEASETGRKQEANPAFRLTKPPSPEDPKIHSRVHAAGMLQAPIRDYADARERARQGYGPGRLPRGLDDAPRAGIAALRLAAAGLEAANGVYQVTSKEKFGAPVFHNISQPGFRILRDEQLNKGRARHGWLLLSPEGVALYGLPTESLTVPVSTWRCYQAPQPAPRIEAFQVLTEAVNAFVDAVEESVKEALVAEDWQSAREASTSALEGLCFSGQRFGESFEARAVALLRCRARAALALRDFKAALRDSVVILELSPGDAAEEMALTAAAELGADADELLEVIRRGGILDRCSPLSLRVVEQWVEDVAKVAEARANLRHRQSEGAVDNAPQQEAEQALAPSGERSIKSLSGSEVTDVYHRGFVAWAGFPRAEEMREPLFFHEWVLWLGNQLSILNWRLLARRKGVQLEDSTAMSPRSQQRAAVEALVAAFESAGRPAVEAPEALGRPVLCDAEAVLQQVSRVVPGLRSRVACIHLSAWSMRSLRLLSGLADLRFHSSARVRVPRNESSNFQHTAATARKPLPEPSCALTSFAWVQLMISLTEKHSF</sequence>
<dbReference type="Pfam" id="PF00397">
    <property type="entry name" value="WW"/>
    <property type="match status" value="1"/>
</dbReference>
<feature type="compositionally biased region" description="Basic and acidic residues" evidence="1">
    <location>
        <begin position="350"/>
        <end position="370"/>
    </location>
</feature>
<keyword evidence="3" id="KW-1185">Reference proteome</keyword>
<reference evidence="2 3" key="1">
    <citation type="submission" date="2016-02" db="EMBL/GenBank/DDBJ databases">
        <title>Genome analysis of coral dinoflagellate symbionts highlights evolutionary adaptations to a symbiotic lifestyle.</title>
        <authorList>
            <person name="Aranda M."/>
            <person name="Li Y."/>
            <person name="Liew Y.J."/>
            <person name="Baumgarten S."/>
            <person name="Simakov O."/>
            <person name="Wilson M."/>
            <person name="Piel J."/>
            <person name="Ashoor H."/>
            <person name="Bougouffa S."/>
            <person name="Bajic V.B."/>
            <person name="Ryu T."/>
            <person name="Ravasi T."/>
            <person name="Bayer T."/>
            <person name="Micklem G."/>
            <person name="Kim H."/>
            <person name="Bhak J."/>
            <person name="Lajeunesse T.C."/>
            <person name="Voolstra C.R."/>
        </authorList>
    </citation>
    <scope>NUCLEOTIDE SEQUENCE [LARGE SCALE GENOMIC DNA]</scope>
    <source>
        <strain evidence="2 3">CCMP2467</strain>
    </source>
</reference>
<dbReference type="Gene3D" id="3.30.1470.10">
    <property type="entry name" value="Photosystem I PsaD, reaction center subunit II"/>
    <property type="match status" value="1"/>
</dbReference>
<dbReference type="PANTHER" id="PTHR21715:SF0">
    <property type="entry name" value="RH04127P"/>
    <property type="match status" value="1"/>
</dbReference>
<dbReference type="PROSITE" id="PS50020">
    <property type="entry name" value="WW_DOMAIN_2"/>
    <property type="match status" value="1"/>
</dbReference>
<dbReference type="CDD" id="cd00201">
    <property type="entry name" value="WW"/>
    <property type="match status" value="1"/>
</dbReference>
<evidence type="ECO:0000313" key="2">
    <source>
        <dbReference type="EMBL" id="OLQ00592.1"/>
    </source>
</evidence>
<comment type="caution">
    <text evidence="2">The sequence shown here is derived from an EMBL/GenBank/DDBJ whole genome shotgun (WGS) entry which is preliminary data.</text>
</comment>
<dbReference type="PROSITE" id="PS01159">
    <property type="entry name" value="WW_DOMAIN_1"/>
    <property type="match status" value="2"/>
</dbReference>
<feature type="compositionally biased region" description="Low complexity" evidence="1">
    <location>
        <begin position="702"/>
        <end position="713"/>
    </location>
</feature>
<evidence type="ECO:0000256" key="1">
    <source>
        <dbReference type="SAM" id="MobiDB-lite"/>
    </source>
</evidence>
<feature type="region of interest" description="Disordered" evidence="1">
    <location>
        <begin position="693"/>
        <end position="719"/>
    </location>
</feature>
<evidence type="ECO:0000313" key="3">
    <source>
        <dbReference type="Proteomes" id="UP000186817"/>
    </source>
</evidence>
<gene>
    <name evidence="2" type="primary">CEP164</name>
    <name evidence="2" type="ORF">AK812_SmicGene16731</name>
</gene>
<dbReference type="InterPro" id="IPR036020">
    <property type="entry name" value="WW_dom_sf"/>
</dbReference>
<dbReference type="Proteomes" id="UP000186817">
    <property type="component" value="Unassembled WGS sequence"/>
</dbReference>
<dbReference type="OrthoDB" id="422644at2759"/>
<dbReference type="EMBL" id="LSRX01000323">
    <property type="protein sequence ID" value="OLQ00592.1"/>
    <property type="molecule type" value="Genomic_DNA"/>
</dbReference>
<dbReference type="SUPFAM" id="SSF51045">
    <property type="entry name" value="WW domain"/>
    <property type="match status" value="1"/>
</dbReference>
<dbReference type="AlphaFoldDB" id="A0A1Q9DZK6"/>
<feature type="region of interest" description="Disordered" evidence="1">
    <location>
        <begin position="324"/>
        <end position="402"/>
    </location>
</feature>